<organism evidence="1 2">
    <name type="scientific">Aliterella atlantica CENA595</name>
    <dbReference type="NCBI Taxonomy" id="1618023"/>
    <lineage>
        <taxon>Bacteria</taxon>
        <taxon>Bacillati</taxon>
        <taxon>Cyanobacteriota</taxon>
        <taxon>Cyanophyceae</taxon>
        <taxon>Chroococcidiopsidales</taxon>
        <taxon>Aliterellaceae</taxon>
        <taxon>Aliterella</taxon>
    </lineage>
</organism>
<dbReference type="AlphaFoldDB" id="A0A0D8ZT53"/>
<proteinExistence type="predicted"/>
<comment type="caution">
    <text evidence="1">The sequence shown here is derived from an EMBL/GenBank/DDBJ whole genome shotgun (WGS) entry which is preliminary data.</text>
</comment>
<dbReference type="Proteomes" id="UP000032452">
    <property type="component" value="Unassembled WGS sequence"/>
</dbReference>
<keyword evidence="2" id="KW-1185">Reference proteome</keyword>
<sequence>MSTLSATTTDRPDTISAKKVPYQDVVQAHYLDLEAEIELLLQHLQSLSQQRLEPTSQEQND</sequence>
<gene>
    <name evidence="1" type="ORF">UH38_11395</name>
</gene>
<evidence type="ECO:0000313" key="2">
    <source>
        <dbReference type="Proteomes" id="UP000032452"/>
    </source>
</evidence>
<accession>A0A0D8ZT53</accession>
<name>A0A0D8ZT53_9CYAN</name>
<protein>
    <submittedName>
        <fullName evidence="1">Uncharacterized protein</fullName>
    </submittedName>
</protein>
<dbReference type="RefSeq" id="WP_045054772.1">
    <property type="nucleotide sequence ID" value="NZ_CAWMDP010000046.1"/>
</dbReference>
<dbReference type="EMBL" id="JYON01000010">
    <property type="protein sequence ID" value="KJH71664.1"/>
    <property type="molecule type" value="Genomic_DNA"/>
</dbReference>
<evidence type="ECO:0000313" key="1">
    <source>
        <dbReference type="EMBL" id="KJH71664.1"/>
    </source>
</evidence>
<reference evidence="1 2" key="1">
    <citation type="submission" date="2015-02" db="EMBL/GenBank/DDBJ databases">
        <title>Draft genome of a novel marine cyanobacterium (Chroococcales) isolated from South Atlantic Ocean.</title>
        <authorList>
            <person name="Rigonato J."/>
            <person name="Alvarenga D.O."/>
            <person name="Branco L.H."/>
            <person name="Varani A.M."/>
            <person name="Brandini F.P."/>
            <person name="Fiore M.F."/>
        </authorList>
    </citation>
    <scope>NUCLEOTIDE SEQUENCE [LARGE SCALE GENOMIC DNA]</scope>
    <source>
        <strain evidence="1 2">CENA595</strain>
    </source>
</reference>